<dbReference type="EMBL" id="HG938355">
    <property type="protein sequence ID" value="CDN55521.1"/>
    <property type="molecule type" value="Genomic_DNA"/>
</dbReference>
<dbReference type="SUPFAM" id="SSF53590">
    <property type="entry name" value="Nucleoside hydrolase"/>
    <property type="match status" value="1"/>
</dbReference>
<evidence type="ECO:0000259" key="3">
    <source>
        <dbReference type="Pfam" id="PF01156"/>
    </source>
</evidence>
<sequence>MGIWIDTDMGFDDIAAIMVAAHAGLGVDGVSLVFGNAPIEHVRRNAAGAASAFVWPFPVHAGRAAPVLAKMETATGILGQTGIPTAGRALPEAPDAFHTDAFEALCSWLEKGKGDGEEGGERRIMALGPLTNIAAVALARPDLAAKITDLTWMGGGVTTGNHTASAEFNAFADPEALAIVLAHKIPLRMVDLDLCRKVLCAPDDVAPIRAAGGRNAELVADLLAGFVAIATSRGRPAMALYDAVAAVAFVFPEHVTWREARIDVELSGTLTRGRTVVETRTGRGEFNAVYGVEIDVGKARAIILETLRAEASW</sequence>
<dbReference type="Proteomes" id="UP000028186">
    <property type="component" value="Chromosome I"/>
</dbReference>
<evidence type="ECO:0000313" key="5">
    <source>
        <dbReference type="Proteomes" id="UP000028186"/>
    </source>
</evidence>
<dbReference type="InterPro" id="IPR036452">
    <property type="entry name" value="Ribo_hydro-like"/>
</dbReference>
<keyword evidence="2" id="KW-0326">Glycosidase</keyword>
<reference evidence="5" key="1">
    <citation type="journal article" date="2014" name="BMC Genomics">
        <title>Genome sequencing of two Neorhizobium galegae strains reveals a noeT gene responsible for the unusual acetylation of the nodulation factors.</title>
        <authorList>
            <person name="Osterman J."/>
            <person name="Marsh J."/>
            <person name="Laine P.K."/>
            <person name="Zeng Z."/>
            <person name="Alatalo E."/>
            <person name="Sullivan J.T."/>
            <person name="Young J.P."/>
            <person name="Thomas-Oates J."/>
            <person name="Paulin L."/>
            <person name="Lindstrom K."/>
        </authorList>
    </citation>
    <scope>NUCLEOTIDE SEQUENCE [LARGE SCALE GENOMIC DNA]</scope>
    <source>
        <strain evidence="5">HAMBI 1141</strain>
    </source>
</reference>
<gene>
    <name evidence="4" type="primary">rihB</name>
    <name evidence="4" type="ORF">RG1141_CH31860</name>
</gene>
<dbReference type="GO" id="GO:0005829">
    <property type="term" value="C:cytosol"/>
    <property type="evidence" value="ECO:0007669"/>
    <property type="project" value="TreeGrafter"/>
</dbReference>
<dbReference type="RefSeq" id="WP_038545544.1">
    <property type="nucleotide sequence ID" value="NZ_HG938355.1"/>
</dbReference>
<dbReference type="InterPro" id="IPR001910">
    <property type="entry name" value="Inosine/uridine_hydrolase_dom"/>
</dbReference>
<evidence type="ECO:0000313" key="4">
    <source>
        <dbReference type="EMBL" id="CDN55521.1"/>
    </source>
</evidence>
<organism evidence="4 5">
    <name type="scientific">Neorhizobium galegae bv. officinalis bv. officinalis str. HAMBI 1141</name>
    <dbReference type="NCBI Taxonomy" id="1028801"/>
    <lineage>
        <taxon>Bacteria</taxon>
        <taxon>Pseudomonadati</taxon>
        <taxon>Pseudomonadota</taxon>
        <taxon>Alphaproteobacteria</taxon>
        <taxon>Hyphomicrobiales</taxon>
        <taxon>Rhizobiaceae</taxon>
        <taxon>Rhizobium/Agrobacterium group</taxon>
        <taxon>Neorhizobium</taxon>
    </lineage>
</organism>
<evidence type="ECO:0000256" key="1">
    <source>
        <dbReference type="ARBA" id="ARBA00022801"/>
    </source>
</evidence>
<keyword evidence="1 4" id="KW-0378">Hydrolase</keyword>
<dbReference type="InterPro" id="IPR023186">
    <property type="entry name" value="IUNH"/>
</dbReference>
<dbReference type="KEGG" id="ngl:RG1141_CH31860"/>
<evidence type="ECO:0000256" key="2">
    <source>
        <dbReference type="ARBA" id="ARBA00023295"/>
    </source>
</evidence>
<proteinExistence type="predicted"/>
<protein>
    <submittedName>
        <fullName evidence="4">Pyrimidine-specific ribonucleoside hydrolase RihB</fullName>
    </submittedName>
</protein>
<dbReference type="eggNOG" id="COG1957">
    <property type="taxonomic scope" value="Bacteria"/>
</dbReference>
<dbReference type="Gene3D" id="3.90.245.10">
    <property type="entry name" value="Ribonucleoside hydrolase-like"/>
    <property type="match status" value="1"/>
</dbReference>
<dbReference type="AlphaFoldDB" id="A0A068TBT2"/>
<feature type="domain" description="Inosine/uridine-preferring nucleoside hydrolase" evidence="3">
    <location>
        <begin position="3"/>
        <end position="296"/>
    </location>
</feature>
<dbReference type="GO" id="GO:0008477">
    <property type="term" value="F:purine nucleosidase activity"/>
    <property type="evidence" value="ECO:0007669"/>
    <property type="project" value="TreeGrafter"/>
</dbReference>
<dbReference type="Pfam" id="PF01156">
    <property type="entry name" value="IU_nuc_hydro"/>
    <property type="match status" value="1"/>
</dbReference>
<dbReference type="PANTHER" id="PTHR12304:SF4">
    <property type="entry name" value="URIDINE NUCLEOSIDASE"/>
    <property type="match status" value="1"/>
</dbReference>
<dbReference type="HOGENOM" id="CLU_036838_2_2_5"/>
<dbReference type="PANTHER" id="PTHR12304">
    <property type="entry name" value="INOSINE-URIDINE PREFERRING NUCLEOSIDE HYDROLASE"/>
    <property type="match status" value="1"/>
</dbReference>
<dbReference type="PATRIC" id="fig|1028801.3.peg.3247"/>
<name>A0A068TBT2_NEOGA</name>
<dbReference type="GO" id="GO:0006152">
    <property type="term" value="P:purine nucleoside catabolic process"/>
    <property type="evidence" value="ECO:0007669"/>
    <property type="project" value="TreeGrafter"/>
</dbReference>
<accession>A0A068TBT2</accession>